<dbReference type="RefSeq" id="WP_244704300.1">
    <property type="nucleotide sequence ID" value="NZ_BAAADN010000046.1"/>
</dbReference>
<evidence type="ECO:0000313" key="1">
    <source>
        <dbReference type="EMBL" id="GAA0469768.1"/>
    </source>
</evidence>
<dbReference type="Proteomes" id="UP001500962">
    <property type="component" value="Unassembled WGS sequence"/>
</dbReference>
<keyword evidence="3" id="KW-1185">Reference proteome</keyword>
<dbReference type="KEGG" id="hdo:MUK72_04450"/>
<reference evidence="1" key="1">
    <citation type="journal article" date="2014" name="Int. J. Syst. Evol. Microbiol.">
        <title>Complete genome sequence of Corynebacterium casei LMG S-19264T (=DSM 44701T), isolated from a smear-ripened cheese.</title>
        <authorList>
            <consortium name="US DOE Joint Genome Institute (JGI-PGF)"/>
            <person name="Walter F."/>
            <person name="Albersmeier A."/>
            <person name="Kalinowski J."/>
            <person name="Ruckert C."/>
        </authorList>
    </citation>
    <scope>NUCLEOTIDE SEQUENCE</scope>
    <source>
        <strain evidence="1">JCM 12289</strain>
    </source>
</reference>
<accession>A0AAV3SKH7</accession>
<reference evidence="1" key="3">
    <citation type="submission" date="2023-12" db="EMBL/GenBank/DDBJ databases">
        <authorList>
            <person name="Sun Q."/>
            <person name="Inoue M."/>
        </authorList>
    </citation>
    <scope>NUCLEOTIDE SEQUENCE</scope>
    <source>
        <strain evidence="1">JCM 12289</strain>
    </source>
</reference>
<name>A0AAV3SKH7_HALDO</name>
<sequence>MRDPKLLLLALLGVGNEQQIRGITRFQKLVFLAQNEIDDLQTKGYHFDKHDYGPFSKDMYDDLDGLISTGYVEQETTTTQSGNDRYTYKLTEKGGEYIDDLLASDKIRSELKTAELEKLKTEYGGAPILELIKRVYQDYPRYTTESKLEI</sequence>
<gene>
    <name evidence="1" type="ORF">GCM10008985_28430</name>
    <name evidence="2" type="ORF">MUK72_04450</name>
</gene>
<dbReference type="EMBL" id="BAAADN010000046">
    <property type="protein sequence ID" value="GAA0469768.1"/>
    <property type="molecule type" value="Genomic_DNA"/>
</dbReference>
<reference evidence="2" key="2">
    <citation type="submission" date="2022-04" db="EMBL/GenBank/DDBJ databases">
        <title>Sequencing and genomic assembly of Halococcus dombrowskii.</title>
        <authorList>
            <person name="Lim S.W."/>
            <person name="MacLea K.S."/>
        </authorList>
    </citation>
    <scope>NUCLEOTIDE SEQUENCE</scope>
    <source>
        <strain evidence="2">H4</strain>
    </source>
</reference>
<evidence type="ECO:0000313" key="2">
    <source>
        <dbReference type="EMBL" id="UOO95960.1"/>
    </source>
</evidence>
<dbReference type="Proteomes" id="UP000830542">
    <property type="component" value="Chromosome"/>
</dbReference>
<evidence type="ECO:0000313" key="4">
    <source>
        <dbReference type="Proteomes" id="UP001500962"/>
    </source>
</evidence>
<dbReference type="GeneID" id="71761072"/>
<dbReference type="Gene3D" id="1.10.10.10">
    <property type="entry name" value="Winged helix-like DNA-binding domain superfamily/Winged helix DNA-binding domain"/>
    <property type="match status" value="1"/>
</dbReference>
<proteinExistence type="predicted"/>
<evidence type="ECO:0000313" key="3">
    <source>
        <dbReference type="Proteomes" id="UP000830542"/>
    </source>
</evidence>
<dbReference type="EMBL" id="CP095005">
    <property type="protein sequence ID" value="UOO95960.1"/>
    <property type="molecule type" value="Genomic_DNA"/>
</dbReference>
<organism evidence="1 4">
    <name type="scientific">Halococcus dombrowskii</name>
    <dbReference type="NCBI Taxonomy" id="179637"/>
    <lineage>
        <taxon>Archaea</taxon>
        <taxon>Methanobacteriati</taxon>
        <taxon>Methanobacteriota</taxon>
        <taxon>Stenosarchaea group</taxon>
        <taxon>Halobacteria</taxon>
        <taxon>Halobacteriales</taxon>
        <taxon>Halococcaceae</taxon>
        <taxon>Halococcus</taxon>
    </lineage>
</organism>
<dbReference type="AlphaFoldDB" id="A0AAV3SKH7"/>
<dbReference type="SUPFAM" id="SSF46785">
    <property type="entry name" value="Winged helix' DNA-binding domain"/>
    <property type="match status" value="1"/>
</dbReference>
<dbReference type="InterPro" id="IPR036388">
    <property type="entry name" value="WH-like_DNA-bd_sf"/>
</dbReference>
<dbReference type="InterPro" id="IPR036390">
    <property type="entry name" value="WH_DNA-bd_sf"/>
</dbReference>
<protein>
    <submittedName>
        <fullName evidence="1">Uncharacterized protein</fullName>
    </submittedName>
</protein>